<keyword evidence="9 18" id="KW-0067">ATP-binding</keyword>
<dbReference type="RefSeq" id="WP_305103993.1">
    <property type="nucleotide sequence ID" value="NZ_JAUTWS010000010.1"/>
</dbReference>
<evidence type="ECO:0000256" key="7">
    <source>
        <dbReference type="ARBA" id="ARBA00022741"/>
    </source>
</evidence>
<dbReference type="Gene3D" id="1.10.287.130">
    <property type="match status" value="1"/>
</dbReference>
<comment type="subcellular location">
    <subcellularLocation>
        <location evidence="2">Membrane</location>
        <topology evidence="2">Multi-pass membrane protein</topology>
    </subcellularLocation>
</comment>
<comment type="caution">
    <text evidence="18">The sequence shown here is derived from an EMBL/GenBank/DDBJ whole genome shotgun (WGS) entry which is preliminary data.</text>
</comment>
<dbReference type="InterPro" id="IPR004358">
    <property type="entry name" value="Sig_transdc_His_kin-like_C"/>
</dbReference>
<dbReference type="SMART" id="SM00388">
    <property type="entry name" value="HisKA"/>
    <property type="match status" value="1"/>
</dbReference>
<evidence type="ECO:0000256" key="13">
    <source>
        <dbReference type="PROSITE-ProRule" id="PRU00169"/>
    </source>
</evidence>
<feature type="transmembrane region" description="Helical" evidence="15">
    <location>
        <begin position="53"/>
        <end position="86"/>
    </location>
</feature>
<dbReference type="EC" id="2.7.13.3" evidence="3"/>
<evidence type="ECO:0000256" key="10">
    <source>
        <dbReference type="ARBA" id="ARBA00022989"/>
    </source>
</evidence>
<dbReference type="InterPro" id="IPR003661">
    <property type="entry name" value="HisK_dim/P_dom"/>
</dbReference>
<keyword evidence="4 13" id="KW-0597">Phosphoprotein</keyword>
<dbReference type="PANTHER" id="PTHR43065">
    <property type="entry name" value="SENSOR HISTIDINE KINASE"/>
    <property type="match status" value="1"/>
</dbReference>
<organism evidence="18 19">
    <name type="scientific">Paracraurococcus lichenis</name>
    <dbReference type="NCBI Taxonomy" id="3064888"/>
    <lineage>
        <taxon>Bacteria</taxon>
        <taxon>Pseudomonadati</taxon>
        <taxon>Pseudomonadota</taxon>
        <taxon>Alphaproteobacteria</taxon>
        <taxon>Acetobacterales</taxon>
        <taxon>Roseomonadaceae</taxon>
        <taxon>Paracraurococcus</taxon>
    </lineage>
</organism>
<keyword evidence="10 15" id="KW-1133">Transmembrane helix</keyword>
<dbReference type="SUPFAM" id="SSF55874">
    <property type="entry name" value="ATPase domain of HSP90 chaperone/DNA topoisomerase II/histidine kinase"/>
    <property type="match status" value="1"/>
</dbReference>
<dbReference type="Pfam" id="PF13493">
    <property type="entry name" value="DUF4118"/>
    <property type="match status" value="1"/>
</dbReference>
<dbReference type="SMART" id="SM00448">
    <property type="entry name" value="REC"/>
    <property type="match status" value="1"/>
</dbReference>
<dbReference type="EMBL" id="JAUTWS010000010">
    <property type="protein sequence ID" value="MDO9709128.1"/>
    <property type="molecule type" value="Genomic_DNA"/>
</dbReference>
<feature type="domain" description="Histidine kinase" evidence="16">
    <location>
        <begin position="217"/>
        <end position="437"/>
    </location>
</feature>
<comment type="catalytic activity">
    <reaction evidence="1">
        <text>ATP + protein L-histidine = ADP + protein N-phospho-L-histidine.</text>
        <dbReference type="EC" id="2.7.13.3"/>
    </reaction>
</comment>
<evidence type="ECO:0000256" key="9">
    <source>
        <dbReference type="ARBA" id="ARBA00022840"/>
    </source>
</evidence>
<keyword evidence="19" id="KW-1185">Reference proteome</keyword>
<evidence type="ECO:0000256" key="2">
    <source>
        <dbReference type="ARBA" id="ARBA00004141"/>
    </source>
</evidence>
<dbReference type="Pfam" id="PF02518">
    <property type="entry name" value="HATPase_c"/>
    <property type="match status" value="1"/>
</dbReference>
<dbReference type="InterPro" id="IPR003594">
    <property type="entry name" value="HATPase_dom"/>
</dbReference>
<evidence type="ECO:0000313" key="18">
    <source>
        <dbReference type="EMBL" id="MDO9709128.1"/>
    </source>
</evidence>
<dbReference type="InterPro" id="IPR036890">
    <property type="entry name" value="HATPase_C_sf"/>
</dbReference>
<dbReference type="PRINTS" id="PR00344">
    <property type="entry name" value="BCTRLSENSOR"/>
</dbReference>
<dbReference type="Gene3D" id="3.30.565.10">
    <property type="entry name" value="Histidine kinase-like ATPase, C-terminal domain"/>
    <property type="match status" value="1"/>
</dbReference>
<feature type="transmembrane region" description="Helical" evidence="15">
    <location>
        <begin position="20"/>
        <end position="41"/>
    </location>
</feature>
<keyword evidence="7" id="KW-0547">Nucleotide-binding</keyword>
<evidence type="ECO:0000256" key="12">
    <source>
        <dbReference type="ARBA" id="ARBA00023136"/>
    </source>
</evidence>
<sequence length="577" mass="60019">MQPFSAPNEAGTPGQPRAGWWRGLGFGLLAFGLALGARFALAGVLPPTGFPFLTFFPAVILTALFGGLAAGLLVSALSILAALYFFIPPAYSFAVKGSADIIALAFFAAVLLVDCIVIRVMTGSLARVRAERSRNAALAESQRRMATELARRLEELRTALAAGENARGRLAASEARLQALNHELQARVEAEVAAREAAQMRAAHAERLQALGQLAGGIAHDFNNVLQAVAASSGLIERRAEDPAMVRRLARLAAEATARGAAVTQRLLSFARRGALRAAPVDVPALLEGLRDILAHTLGRSLSIRVEAPPGLPPLLADKAQLETVLVNLATNARDAMPEGGTLTFTAAAERASPGHPAGLAPGAYLRLQVQDSGSGMTPEVLARIAEPFFTTKGIGRGTGLGLAMARGFAEQSGGTLLVESEAGEGTCVTLWLPQAAASASPPPPAPPTALRGLTLLLVDDERPVREAVASALRDFGCRVLTAESGEAALPLLRDEARIDVLVTDLAMPGMNGVALIRAARQAHPDLPALLLTGFAGEVEAQGGREFVVLRKPLTGSDLAAVIAALPLEARQAAPAL</sequence>
<evidence type="ECO:0000256" key="3">
    <source>
        <dbReference type="ARBA" id="ARBA00012438"/>
    </source>
</evidence>
<feature type="coiled-coil region" evidence="14">
    <location>
        <begin position="136"/>
        <end position="183"/>
    </location>
</feature>
<dbReference type="PROSITE" id="PS50110">
    <property type="entry name" value="RESPONSE_REGULATORY"/>
    <property type="match status" value="1"/>
</dbReference>
<dbReference type="InterPro" id="IPR038318">
    <property type="entry name" value="KdpD_sf"/>
</dbReference>
<dbReference type="InterPro" id="IPR011006">
    <property type="entry name" value="CheY-like_superfamily"/>
</dbReference>
<dbReference type="SMART" id="SM00387">
    <property type="entry name" value="HATPase_c"/>
    <property type="match status" value="1"/>
</dbReference>
<evidence type="ECO:0000256" key="8">
    <source>
        <dbReference type="ARBA" id="ARBA00022777"/>
    </source>
</evidence>
<keyword evidence="11" id="KW-0902">Two-component regulatory system</keyword>
<dbReference type="SUPFAM" id="SSF52172">
    <property type="entry name" value="CheY-like"/>
    <property type="match status" value="1"/>
</dbReference>
<gene>
    <name evidence="18" type="ORF">Q7A36_12315</name>
</gene>
<feature type="modified residue" description="4-aspartylphosphate" evidence="13">
    <location>
        <position position="505"/>
    </location>
</feature>
<protein>
    <recommendedName>
        <fullName evidence="3">histidine kinase</fullName>
        <ecNumber evidence="3">2.7.13.3</ecNumber>
    </recommendedName>
</protein>
<dbReference type="PANTHER" id="PTHR43065:SF42">
    <property type="entry name" value="TWO-COMPONENT SENSOR PPRA"/>
    <property type="match status" value="1"/>
</dbReference>
<evidence type="ECO:0000256" key="5">
    <source>
        <dbReference type="ARBA" id="ARBA00022679"/>
    </source>
</evidence>
<evidence type="ECO:0000256" key="1">
    <source>
        <dbReference type="ARBA" id="ARBA00000085"/>
    </source>
</evidence>
<keyword evidence="8" id="KW-0418">Kinase</keyword>
<keyword evidence="5" id="KW-0808">Transferase</keyword>
<evidence type="ECO:0000256" key="15">
    <source>
        <dbReference type="SAM" id="Phobius"/>
    </source>
</evidence>
<evidence type="ECO:0000256" key="6">
    <source>
        <dbReference type="ARBA" id="ARBA00022692"/>
    </source>
</evidence>
<accession>A0ABT9DZ24</accession>
<evidence type="ECO:0000259" key="17">
    <source>
        <dbReference type="PROSITE" id="PS50110"/>
    </source>
</evidence>
<keyword evidence="12 15" id="KW-0472">Membrane</keyword>
<name>A0ABT9DZ24_9PROT</name>
<proteinExistence type="predicted"/>
<dbReference type="InterPro" id="IPR005467">
    <property type="entry name" value="His_kinase_dom"/>
</dbReference>
<evidence type="ECO:0000256" key="4">
    <source>
        <dbReference type="ARBA" id="ARBA00022553"/>
    </source>
</evidence>
<dbReference type="PROSITE" id="PS50109">
    <property type="entry name" value="HIS_KIN"/>
    <property type="match status" value="1"/>
</dbReference>
<evidence type="ECO:0000256" key="11">
    <source>
        <dbReference type="ARBA" id="ARBA00023012"/>
    </source>
</evidence>
<keyword evidence="14" id="KW-0175">Coiled coil</keyword>
<dbReference type="Gene3D" id="1.20.120.620">
    <property type="entry name" value="Backbone structure of the membrane domain of e. Coli histidine kinase receptor kdpd"/>
    <property type="match status" value="1"/>
</dbReference>
<reference evidence="18 19" key="1">
    <citation type="submission" date="2023-08" db="EMBL/GenBank/DDBJ databases">
        <title>The draft genome sequence of Paracraurococcus sp. LOR1-02.</title>
        <authorList>
            <person name="Kingkaew E."/>
            <person name="Tanasupawat S."/>
        </authorList>
    </citation>
    <scope>NUCLEOTIDE SEQUENCE [LARGE SCALE GENOMIC DNA]</scope>
    <source>
        <strain evidence="18 19">LOR1-02</strain>
    </source>
</reference>
<dbReference type="InterPro" id="IPR036097">
    <property type="entry name" value="HisK_dim/P_sf"/>
</dbReference>
<dbReference type="InterPro" id="IPR001789">
    <property type="entry name" value="Sig_transdc_resp-reg_receiver"/>
</dbReference>
<dbReference type="Gene3D" id="3.40.50.2300">
    <property type="match status" value="1"/>
</dbReference>
<dbReference type="GO" id="GO:0005524">
    <property type="term" value="F:ATP binding"/>
    <property type="evidence" value="ECO:0007669"/>
    <property type="project" value="UniProtKB-KW"/>
</dbReference>
<dbReference type="Pfam" id="PF00072">
    <property type="entry name" value="Response_reg"/>
    <property type="match status" value="1"/>
</dbReference>
<keyword evidence="6 15" id="KW-0812">Transmembrane</keyword>
<evidence type="ECO:0000259" key="16">
    <source>
        <dbReference type="PROSITE" id="PS50109"/>
    </source>
</evidence>
<dbReference type="InterPro" id="IPR025201">
    <property type="entry name" value="KdpD_TM"/>
</dbReference>
<feature type="domain" description="Response regulatory" evidence="17">
    <location>
        <begin position="455"/>
        <end position="567"/>
    </location>
</feature>
<feature type="transmembrane region" description="Helical" evidence="15">
    <location>
        <begin position="101"/>
        <end position="122"/>
    </location>
</feature>
<dbReference type="SUPFAM" id="SSF47384">
    <property type="entry name" value="Homodimeric domain of signal transducing histidine kinase"/>
    <property type="match status" value="1"/>
</dbReference>
<evidence type="ECO:0000313" key="19">
    <source>
        <dbReference type="Proteomes" id="UP001243009"/>
    </source>
</evidence>
<evidence type="ECO:0000256" key="14">
    <source>
        <dbReference type="SAM" id="Coils"/>
    </source>
</evidence>
<dbReference type="Proteomes" id="UP001243009">
    <property type="component" value="Unassembled WGS sequence"/>
</dbReference>